<comment type="caution">
    <text evidence="9">The sequence shown here is derived from an EMBL/GenBank/DDBJ whole genome shotgun (WGS) entry which is preliminary data.</text>
</comment>
<feature type="region of interest" description="Disordered" evidence="6">
    <location>
        <begin position="765"/>
        <end position="790"/>
    </location>
</feature>
<evidence type="ECO:0000256" key="6">
    <source>
        <dbReference type="SAM" id="MobiDB-lite"/>
    </source>
</evidence>
<sequence length="790" mass="80039">MTAGIRARDLRLVPIAIGVWAAALVCAFLPGTAWWCAAGGALVGGAAFGRLARAHKGGVARAGGGLLAVVALAATATAMTAGFAMPQRSSAAELDGRVIDVYAEISSSSAAGSDGRLWFDAQTSHAGIPSGPEPLTVPIRIGVERVPGLDLGAAIRVTGQVKVTDPGERAALVMFGTEVEVLTPAQGIFGVAAQVREDFVERAIRLPEPGAGLLPGLAVGDTRAVTQELDDAMLASGLSHLTAVSGANCAIVVGAVFWLVSLCGGGRTLRVVIALTALAAFVVLVTPEPSVIRAAVMAAVAMLTVLCGRPSAGLGVLCLAVAAILIADPWLAATPGFALSAAATAALIVLAPPLARGLARWMPWPIALAIAIPLAAQLVCGPIIAMFSEQQSIIAIVANMVAGPAAPIATVIGLLACLAASVPPLADLLAVCAWLPAAWISTTATVSAGLPNAQVAVIPGIPAALLVAVLSAAIGVVLSVDGIAARRGVRRVSIVVLVVAVALAGARMLLTGPLVGTTVPEAWAIAACDVGQGDALVVRSEQQVALIDTGMETEPLSTCLNALGVGRIDLLVLTHFDADHVGAAASVVGRVGTVLHGPVGETEDAHLLSDLEDGGATLVEASTGMRGTLGAASWTVLWPRKDSAAFPAGNDASVVVEFDGGEVPRSLFLGDLSATPQRMLRDQLRGTYAVVKVAHHGSADQDTGLYELLRPAVAIFSAGADNDYGHPRAETLALLEAVGAVALRTDQQGRILVGEVGDELMLWSERAAEPDESGQPAAPADDPVDVDDPR</sequence>
<feature type="transmembrane region" description="Helical" evidence="7">
    <location>
        <begin position="314"/>
        <end position="331"/>
    </location>
</feature>
<dbReference type="Pfam" id="PF03772">
    <property type="entry name" value="Competence"/>
    <property type="match status" value="1"/>
</dbReference>
<proteinExistence type="predicted"/>
<dbReference type="EMBL" id="JAUSXK010000001">
    <property type="protein sequence ID" value="MDQ0645786.1"/>
    <property type="molecule type" value="Genomic_DNA"/>
</dbReference>
<feature type="transmembrane region" description="Helical" evidence="7">
    <location>
        <begin position="492"/>
        <end position="510"/>
    </location>
</feature>
<feature type="transmembrane region" description="Helical" evidence="7">
    <location>
        <begin position="65"/>
        <end position="85"/>
    </location>
</feature>
<dbReference type="InterPro" id="IPR004477">
    <property type="entry name" value="ComEC_N"/>
</dbReference>
<dbReference type="Pfam" id="PF00753">
    <property type="entry name" value="Lactamase_B"/>
    <property type="match status" value="1"/>
</dbReference>
<dbReference type="Proteomes" id="UP001239085">
    <property type="component" value="Unassembled WGS sequence"/>
</dbReference>
<feature type="transmembrane region" description="Helical" evidence="7">
    <location>
        <begin position="267"/>
        <end position="285"/>
    </location>
</feature>
<dbReference type="PANTHER" id="PTHR30619:SF1">
    <property type="entry name" value="RECOMBINATION PROTEIN 2"/>
    <property type="match status" value="1"/>
</dbReference>
<organism evidence="9 10">
    <name type="scientific">Microbacterium murale</name>
    <dbReference type="NCBI Taxonomy" id="1081040"/>
    <lineage>
        <taxon>Bacteria</taxon>
        <taxon>Bacillati</taxon>
        <taxon>Actinomycetota</taxon>
        <taxon>Actinomycetes</taxon>
        <taxon>Micrococcales</taxon>
        <taxon>Microbacteriaceae</taxon>
        <taxon>Microbacterium</taxon>
    </lineage>
</organism>
<keyword evidence="10" id="KW-1185">Reference proteome</keyword>
<dbReference type="InterPro" id="IPR001279">
    <property type="entry name" value="Metallo-B-lactamas"/>
</dbReference>
<dbReference type="Gene3D" id="3.60.15.10">
    <property type="entry name" value="Ribonuclease Z/Hydroxyacylglutathione hydrolase-like"/>
    <property type="match status" value="1"/>
</dbReference>
<protein>
    <submittedName>
        <fullName evidence="9">Competence protein ComEC</fullName>
    </submittedName>
</protein>
<evidence type="ECO:0000256" key="7">
    <source>
        <dbReference type="SAM" id="Phobius"/>
    </source>
</evidence>
<dbReference type="InterPro" id="IPR052159">
    <property type="entry name" value="Competence_DNA_uptake"/>
</dbReference>
<evidence type="ECO:0000256" key="5">
    <source>
        <dbReference type="ARBA" id="ARBA00023136"/>
    </source>
</evidence>
<name>A0ABU0PEN1_9MICO</name>
<keyword evidence="2" id="KW-1003">Cell membrane</keyword>
<dbReference type="InterPro" id="IPR035681">
    <property type="entry name" value="ComA-like_MBL"/>
</dbReference>
<evidence type="ECO:0000256" key="4">
    <source>
        <dbReference type="ARBA" id="ARBA00022989"/>
    </source>
</evidence>
<feature type="transmembrane region" description="Helical" evidence="7">
    <location>
        <begin position="393"/>
        <end position="416"/>
    </location>
</feature>
<dbReference type="SUPFAM" id="SSF56281">
    <property type="entry name" value="Metallo-hydrolase/oxidoreductase"/>
    <property type="match status" value="1"/>
</dbReference>
<dbReference type="RefSeq" id="WP_307364383.1">
    <property type="nucleotide sequence ID" value="NZ_JAUSXK010000001.1"/>
</dbReference>
<evidence type="ECO:0000256" key="2">
    <source>
        <dbReference type="ARBA" id="ARBA00022475"/>
    </source>
</evidence>
<dbReference type="PANTHER" id="PTHR30619">
    <property type="entry name" value="DNA INTERNALIZATION/COMPETENCE PROTEIN COMEC/REC2"/>
    <property type="match status" value="1"/>
</dbReference>
<dbReference type="NCBIfam" id="TIGR00360">
    <property type="entry name" value="ComEC_N-term"/>
    <property type="match status" value="1"/>
</dbReference>
<feature type="transmembrane region" description="Helical" evidence="7">
    <location>
        <begin position="428"/>
        <end position="450"/>
    </location>
</feature>
<evidence type="ECO:0000313" key="10">
    <source>
        <dbReference type="Proteomes" id="UP001239085"/>
    </source>
</evidence>
<keyword evidence="5 7" id="KW-0472">Membrane</keyword>
<feature type="domain" description="Metallo-beta-lactamase" evidence="8">
    <location>
        <begin position="532"/>
        <end position="719"/>
    </location>
</feature>
<feature type="transmembrane region" description="Helical" evidence="7">
    <location>
        <begin position="238"/>
        <end position="260"/>
    </location>
</feature>
<evidence type="ECO:0000256" key="1">
    <source>
        <dbReference type="ARBA" id="ARBA00004651"/>
    </source>
</evidence>
<feature type="transmembrane region" description="Helical" evidence="7">
    <location>
        <begin position="456"/>
        <end position="480"/>
    </location>
</feature>
<gene>
    <name evidence="9" type="ORF">QFZ46_003946</name>
</gene>
<evidence type="ECO:0000256" key="3">
    <source>
        <dbReference type="ARBA" id="ARBA00022692"/>
    </source>
</evidence>
<feature type="transmembrane region" description="Helical" evidence="7">
    <location>
        <begin position="12"/>
        <end position="31"/>
    </location>
</feature>
<reference evidence="9 10" key="1">
    <citation type="submission" date="2023-07" db="EMBL/GenBank/DDBJ databases">
        <title>Comparative genomics of wheat-associated soil bacteria to identify genetic determinants of phenazine resistance.</title>
        <authorList>
            <person name="Mouncey N."/>
        </authorList>
    </citation>
    <scope>NUCLEOTIDE SEQUENCE [LARGE SCALE GENOMIC DNA]</scope>
    <source>
        <strain evidence="9 10">W2I7</strain>
    </source>
</reference>
<comment type="subcellular location">
    <subcellularLocation>
        <location evidence="1">Cell membrane</location>
        <topology evidence="1">Multi-pass membrane protein</topology>
    </subcellularLocation>
</comment>
<accession>A0ABU0PEN1</accession>
<evidence type="ECO:0000313" key="9">
    <source>
        <dbReference type="EMBL" id="MDQ0645786.1"/>
    </source>
</evidence>
<evidence type="ECO:0000259" key="8">
    <source>
        <dbReference type="SMART" id="SM00849"/>
    </source>
</evidence>
<dbReference type="InterPro" id="IPR036866">
    <property type="entry name" value="RibonucZ/Hydroxyglut_hydro"/>
</dbReference>
<feature type="transmembrane region" description="Helical" evidence="7">
    <location>
        <begin position="337"/>
        <end position="354"/>
    </location>
</feature>
<dbReference type="CDD" id="cd07731">
    <property type="entry name" value="ComA-like_MBL-fold"/>
    <property type="match status" value="1"/>
</dbReference>
<feature type="transmembrane region" description="Helical" evidence="7">
    <location>
        <begin position="366"/>
        <end position="387"/>
    </location>
</feature>
<keyword evidence="3 7" id="KW-0812">Transmembrane</keyword>
<dbReference type="SMART" id="SM00849">
    <property type="entry name" value="Lactamase_B"/>
    <property type="match status" value="1"/>
</dbReference>
<keyword evidence="4 7" id="KW-1133">Transmembrane helix</keyword>